<name>A0A699YZS8_HAELA</name>
<evidence type="ECO:0000313" key="2">
    <source>
        <dbReference type="EMBL" id="GFH12264.1"/>
    </source>
</evidence>
<feature type="compositionally biased region" description="Low complexity" evidence="1">
    <location>
        <begin position="149"/>
        <end position="176"/>
    </location>
</feature>
<comment type="caution">
    <text evidence="2">The sequence shown here is derived from an EMBL/GenBank/DDBJ whole genome shotgun (WGS) entry which is preliminary data.</text>
</comment>
<dbReference type="EMBL" id="BLLF01000483">
    <property type="protein sequence ID" value="GFH12264.1"/>
    <property type="molecule type" value="Genomic_DNA"/>
</dbReference>
<accession>A0A699YZS8</accession>
<feature type="compositionally biased region" description="Polar residues" evidence="1">
    <location>
        <begin position="210"/>
        <end position="227"/>
    </location>
</feature>
<gene>
    <name evidence="2" type="ORF">HaLaN_07913</name>
</gene>
<feature type="non-terminal residue" evidence="2">
    <location>
        <position position="1"/>
    </location>
</feature>
<feature type="non-terminal residue" evidence="2">
    <location>
        <position position="227"/>
    </location>
</feature>
<protein>
    <submittedName>
        <fullName evidence="2">Uncharacterized protein</fullName>
    </submittedName>
</protein>
<sequence>MGNGSVNHLRTAMELTSMALKERAHSDFSRTQSCAWPLTCPMAAIDALSRLPPLKDVETKAQGTLLLQLSCALCFIRSSTSALQKHREGRNVYQFLRSRPATTTSWDAGLSSAATAERSSHLSSVQQQRRSPYQQAMTQRVTRKPMVSGGQAQVQAGPAGLAPGSPAPAASRQPPARVEPGHRGQWGTAAEQHLSREPAGQPAGQRSEWAGQSTEAWRSARSSEALK</sequence>
<evidence type="ECO:0000313" key="3">
    <source>
        <dbReference type="Proteomes" id="UP000485058"/>
    </source>
</evidence>
<reference evidence="2 3" key="1">
    <citation type="submission" date="2020-02" db="EMBL/GenBank/DDBJ databases">
        <title>Draft genome sequence of Haematococcus lacustris strain NIES-144.</title>
        <authorList>
            <person name="Morimoto D."/>
            <person name="Nakagawa S."/>
            <person name="Yoshida T."/>
            <person name="Sawayama S."/>
        </authorList>
    </citation>
    <scope>NUCLEOTIDE SEQUENCE [LARGE SCALE GENOMIC DNA]</scope>
    <source>
        <strain evidence="2 3">NIES-144</strain>
    </source>
</reference>
<proteinExistence type="predicted"/>
<evidence type="ECO:0000256" key="1">
    <source>
        <dbReference type="SAM" id="MobiDB-lite"/>
    </source>
</evidence>
<organism evidence="2 3">
    <name type="scientific">Haematococcus lacustris</name>
    <name type="common">Green alga</name>
    <name type="synonym">Haematococcus pluvialis</name>
    <dbReference type="NCBI Taxonomy" id="44745"/>
    <lineage>
        <taxon>Eukaryota</taxon>
        <taxon>Viridiplantae</taxon>
        <taxon>Chlorophyta</taxon>
        <taxon>core chlorophytes</taxon>
        <taxon>Chlorophyceae</taxon>
        <taxon>CS clade</taxon>
        <taxon>Chlamydomonadales</taxon>
        <taxon>Haematococcaceae</taxon>
        <taxon>Haematococcus</taxon>
    </lineage>
</organism>
<feature type="region of interest" description="Disordered" evidence="1">
    <location>
        <begin position="117"/>
        <end position="227"/>
    </location>
</feature>
<feature type="compositionally biased region" description="Polar residues" evidence="1">
    <location>
        <begin position="121"/>
        <end position="140"/>
    </location>
</feature>
<dbReference type="Proteomes" id="UP000485058">
    <property type="component" value="Unassembled WGS sequence"/>
</dbReference>
<keyword evidence="3" id="KW-1185">Reference proteome</keyword>
<dbReference type="AlphaFoldDB" id="A0A699YZS8"/>